<comment type="caution">
    <text evidence="1">The sequence shown here is derived from an EMBL/GenBank/DDBJ whole genome shotgun (WGS) entry which is preliminary data.</text>
</comment>
<organism evidence="1 2">
    <name type="scientific">Trichonephila clavipes</name>
    <name type="common">Golden silk orbweaver</name>
    <name type="synonym">Nephila clavipes</name>
    <dbReference type="NCBI Taxonomy" id="2585209"/>
    <lineage>
        <taxon>Eukaryota</taxon>
        <taxon>Metazoa</taxon>
        <taxon>Ecdysozoa</taxon>
        <taxon>Arthropoda</taxon>
        <taxon>Chelicerata</taxon>
        <taxon>Arachnida</taxon>
        <taxon>Araneae</taxon>
        <taxon>Araneomorphae</taxon>
        <taxon>Entelegynae</taxon>
        <taxon>Araneoidea</taxon>
        <taxon>Nephilidae</taxon>
        <taxon>Trichonephila</taxon>
    </lineage>
</organism>
<sequence length="375" mass="42525">MLFNWVVDLEEKSQVEEVNSSIHVKSSVVNLPKLQVSHFYGNCENWISFKELFKSSVLHNKSIRDLEKLQYLQASFRRDAAKLIRGFAITVGNLKNCWDILCSRFENKRQSALSQINKLFSIKISRANTSKLLLEIIDICNKVNRNLETLDLETNSLTELIIINFLISKVDACISQRWEFSLENNKIPTLEEFRVFIEREARGLNELKFVKSDIKKVSPAADTQANSVVTVSNNCTQSAEGHVLLSAALINVKSKHGEQITCRALIDNASQNSLISKQCATDRLKLPLKHTNHKLVGVNETFAEISLYSTDFEFSSCVSSDKFQVKALLVSKVTSAMPNFPIKYHKWPHIKDLTLADPTFYIENEIDILLGADVL</sequence>
<dbReference type="Pfam" id="PF03564">
    <property type="entry name" value="DUF1759"/>
    <property type="match status" value="1"/>
</dbReference>
<evidence type="ECO:0008006" key="3">
    <source>
        <dbReference type="Google" id="ProtNLM"/>
    </source>
</evidence>
<dbReference type="PANTHER" id="PTHR22954:SF3">
    <property type="entry name" value="PROTEIN CBG08539"/>
    <property type="match status" value="1"/>
</dbReference>
<keyword evidence="2" id="KW-1185">Reference proteome</keyword>
<dbReference type="PROSITE" id="PS51450">
    <property type="entry name" value="LRR"/>
    <property type="match status" value="1"/>
</dbReference>
<dbReference type="AlphaFoldDB" id="A0A8X6RG09"/>
<gene>
    <name evidence="1" type="primary">AVEN_58622_1</name>
    <name evidence="1" type="ORF">TNCV_3088001</name>
</gene>
<reference evidence="1" key="1">
    <citation type="submission" date="2020-08" db="EMBL/GenBank/DDBJ databases">
        <title>Multicomponent nature underlies the extraordinary mechanical properties of spider dragline silk.</title>
        <authorList>
            <person name="Kono N."/>
            <person name="Nakamura H."/>
            <person name="Mori M."/>
            <person name="Yoshida Y."/>
            <person name="Ohtoshi R."/>
            <person name="Malay A.D."/>
            <person name="Moran D.A.P."/>
            <person name="Tomita M."/>
            <person name="Numata K."/>
            <person name="Arakawa K."/>
        </authorList>
    </citation>
    <scope>NUCLEOTIDE SEQUENCE</scope>
</reference>
<evidence type="ECO:0000313" key="2">
    <source>
        <dbReference type="Proteomes" id="UP000887159"/>
    </source>
</evidence>
<accession>A0A8X6RG09</accession>
<dbReference type="PANTHER" id="PTHR22954">
    <property type="entry name" value="RETROVIRAL PROTEASE-RELATED"/>
    <property type="match status" value="1"/>
</dbReference>
<protein>
    <recommendedName>
        <fullName evidence="3">Gag-pol polyprotein</fullName>
    </recommendedName>
</protein>
<dbReference type="EMBL" id="BMAU01021178">
    <property type="protein sequence ID" value="GFX94571.1"/>
    <property type="molecule type" value="Genomic_DNA"/>
</dbReference>
<proteinExistence type="predicted"/>
<dbReference type="InterPro" id="IPR005312">
    <property type="entry name" value="DUF1759"/>
</dbReference>
<dbReference type="Proteomes" id="UP000887159">
    <property type="component" value="Unassembled WGS sequence"/>
</dbReference>
<evidence type="ECO:0000313" key="1">
    <source>
        <dbReference type="EMBL" id="GFX94571.1"/>
    </source>
</evidence>
<dbReference type="InterPro" id="IPR001611">
    <property type="entry name" value="Leu-rich_rpt"/>
</dbReference>
<name>A0A8X6RG09_TRICX</name>